<dbReference type="RefSeq" id="WP_105943370.1">
    <property type="nucleotide sequence ID" value="NZ_CP027433.1"/>
</dbReference>
<dbReference type="Gene3D" id="3.10.129.10">
    <property type="entry name" value="Hotdog Thioesterase"/>
    <property type="match status" value="2"/>
</dbReference>
<accession>A0A2S0KJ39</accession>
<comment type="similarity">
    <text evidence="1">Belongs to the enoyl-CoA hydratase/isomerase family.</text>
</comment>
<organism evidence="4 5">
    <name type="scientific">Gordonia iterans</name>
    <dbReference type="NCBI Taxonomy" id="1004901"/>
    <lineage>
        <taxon>Bacteria</taxon>
        <taxon>Bacillati</taxon>
        <taxon>Actinomycetota</taxon>
        <taxon>Actinomycetes</taxon>
        <taxon>Mycobacteriales</taxon>
        <taxon>Gordoniaceae</taxon>
        <taxon>Gordonia</taxon>
    </lineage>
</organism>
<dbReference type="OrthoDB" id="5415111at2"/>
<feature type="domain" description="FAS1-like dehydratase" evidence="3">
    <location>
        <begin position="32"/>
        <end position="173"/>
    </location>
</feature>
<dbReference type="InterPro" id="IPR029069">
    <property type="entry name" value="HotDog_dom_sf"/>
</dbReference>
<dbReference type="NCBIfam" id="NF040624">
    <property type="entry name" value="HadA"/>
    <property type="match status" value="1"/>
</dbReference>
<dbReference type="AlphaFoldDB" id="A0A2S0KJ39"/>
<evidence type="ECO:0000313" key="5">
    <source>
        <dbReference type="Proteomes" id="UP000239814"/>
    </source>
</evidence>
<keyword evidence="5" id="KW-1185">Reference proteome</keyword>
<dbReference type="InterPro" id="IPR054849">
    <property type="entry name" value="UPF0336_fam"/>
</dbReference>
<evidence type="ECO:0000259" key="2">
    <source>
        <dbReference type="Pfam" id="PF01575"/>
    </source>
</evidence>
<feature type="domain" description="MaoC-like" evidence="2">
    <location>
        <begin position="247"/>
        <end position="336"/>
    </location>
</feature>
<dbReference type="Proteomes" id="UP000239814">
    <property type="component" value="Chromosome"/>
</dbReference>
<dbReference type="KEGG" id="git:C6V83_16775"/>
<proteinExistence type="inferred from homology"/>
<reference evidence="4 5" key="1">
    <citation type="submission" date="2018-03" db="EMBL/GenBank/DDBJ databases">
        <title>Characteristics and genome of n-alkane degrading marine bacteria Gordonia iterans isolated from crude oil contaminated in Tae-an, South Korea.</title>
        <authorList>
            <person name="Lee S.-S."/>
            <person name="Kim H."/>
        </authorList>
    </citation>
    <scope>NUCLEOTIDE SEQUENCE [LARGE SCALE GENOMIC DNA]</scope>
    <source>
        <strain evidence="4 5">Co17</strain>
    </source>
</reference>
<evidence type="ECO:0000259" key="3">
    <source>
        <dbReference type="Pfam" id="PF13452"/>
    </source>
</evidence>
<evidence type="ECO:0000256" key="1">
    <source>
        <dbReference type="ARBA" id="ARBA00005254"/>
    </source>
</evidence>
<evidence type="ECO:0000313" key="4">
    <source>
        <dbReference type="EMBL" id="AVM01666.1"/>
    </source>
</evidence>
<gene>
    <name evidence="4" type="ORF">C6V83_16775</name>
</gene>
<dbReference type="NCBIfam" id="NF040620">
    <property type="entry name" value="fused_HadA_HadB"/>
    <property type="match status" value="1"/>
</dbReference>
<dbReference type="PANTHER" id="PTHR43841:SF3">
    <property type="entry name" value="(3R)-HYDROXYACYL-ACP DEHYDRATASE SUBUNIT HADB"/>
    <property type="match status" value="1"/>
</dbReference>
<name>A0A2S0KJ39_9ACTN</name>
<protein>
    <submittedName>
        <fullName evidence="4">(R)-hydratase</fullName>
    </submittedName>
</protein>
<dbReference type="EMBL" id="CP027433">
    <property type="protein sequence ID" value="AVM01666.1"/>
    <property type="molecule type" value="Genomic_DNA"/>
</dbReference>
<dbReference type="InterPro" id="IPR039569">
    <property type="entry name" value="FAS1-like_DH_region"/>
</dbReference>
<dbReference type="CDD" id="cd03441">
    <property type="entry name" value="R_hydratase_like"/>
    <property type="match status" value="1"/>
</dbReference>
<dbReference type="Pfam" id="PF01575">
    <property type="entry name" value="MaoC_dehydratas"/>
    <property type="match status" value="1"/>
</dbReference>
<sequence length="371" mass="40734">MTELTDDVVKENLEALSSPDLSGDALLEHTTAMVGYHYTVDDYYEVGREEVRKHATAVQDAHPTHWSEAAAAELGHDTLIAHPTYVSVLGIIAQRKLFEEVVTGYDLWQIMQTDQRLVYHQPMKVGDRLICDVSLDSFRRITRPAADGAEPEAIDLMVTKNVIWNQHDEPVMTTWTSLAARPGLEVPAELAESLDHVMMKVDAYGKPGKTVEREGGRYDLPDPTERPGPYAAIDFDTLTVGQELPPKTFLLTRGNLANYAGVAGDPNPIHFSDHVIAAAVGMDDVVAHGMQTMGLGATYVSEHIGDPAAFCEYNVRFTSPVYVPADDSAAVEFTAKVKSLDPETRRGTIALTAKQDGRKIFGRANVVVQFN</sequence>
<dbReference type="Pfam" id="PF13452">
    <property type="entry name" value="FAS1_DH_region"/>
    <property type="match status" value="1"/>
</dbReference>
<dbReference type="PANTHER" id="PTHR43841">
    <property type="entry name" value="3-HYDROXYACYL-THIOESTER DEHYDRATASE HTDX-RELATED"/>
    <property type="match status" value="1"/>
</dbReference>
<dbReference type="InterPro" id="IPR002539">
    <property type="entry name" value="MaoC-like_dom"/>
</dbReference>
<dbReference type="SUPFAM" id="SSF54637">
    <property type="entry name" value="Thioesterase/thiol ester dehydrase-isomerase"/>
    <property type="match status" value="2"/>
</dbReference>